<dbReference type="RefSeq" id="WP_406954331.1">
    <property type="nucleotide sequence ID" value="NZ_JAYMRW010000028.1"/>
</dbReference>
<reference evidence="1 2" key="1">
    <citation type="submission" date="2024-01" db="EMBL/GenBank/DDBJ databases">
        <title>The diversity of rhizobia nodulating Mimosa spp. in eleven states of Brazil covering several biomes is determined by host plant, location, and edaphic factors.</title>
        <authorList>
            <person name="Rouws L."/>
            <person name="Barauna A."/>
            <person name="Beukes C."/>
            <person name="De Faria S.M."/>
            <person name="Gross E."/>
            <person name="Dos Reis Junior F.B."/>
            <person name="Simon M."/>
            <person name="Maluk M."/>
            <person name="Odee D.W."/>
            <person name="Kenicer G."/>
            <person name="Young J.P.W."/>
            <person name="Reis V.M."/>
            <person name="Zilli J."/>
            <person name="James E.K."/>
        </authorList>
    </citation>
    <scope>NUCLEOTIDE SEQUENCE [LARGE SCALE GENOMIC DNA]</scope>
    <source>
        <strain evidence="1 2">JPY164</strain>
    </source>
</reference>
<dbReference type="PANTHER" id="PTHR35528">
    <property type="entry name" value="BLL1675 PROTEIN"/>
    <property type="match status" value="1"/>
</dbReference>
<dbReference type="PANTHER" id="PTHR35528:SF3">
    <property type="entry name" value="BLL1675 PROTEIN"/>
    <property type="match status" value="1"/>
</dbReference>
<gene>
    <name evidence="1" type="ORF">VSR33_36990</name>
</gene>
<name>A0ABU9SNU1_9BURK</name>
<dbReference type="InterPro" id="IPR052183">
    <property type="entry name" value="IS_Transposase"/>
</dbReference>
<dbReference type="EMBL" id="JAYMRW010000028">
    <property type="protein sequence ID" value="MEM5453001.1"/>
    <property type="molecule type" value="Genomic_DNA"/>
</dbReference>
<accession>A0ABU9SNU1</accession>
<comment type="caution">
    <text evidence="1">The sequence shown here is derived from an EMBL/GenBank/DDBJ whole genome shotgun (WGS) entry which is preliminary data.</text>
</comment>
<sequence>MSTKKSIVWITQIHVTNACVREICALMASPNQLSAGSFSNVTLLTAASGDNLQCKIPNCFYHGDRFSATVGCNLGALVCYARDFDEHEPMRKLKDIDGLLNGRHFAREVIVLCVRWYLRYNLRLHLAEMIAACCLSMSHTTIMRWAQRFTPEFVKRWNRLALKAGQSIDETYVKIPAKCVYLYRGLTGRENDRL</sequence>
<protein>
    <submittedName>
        <fullName evidence="1">Uncharacterized protein</fullName>
    </submittedName>
</protein>
<evidence type="ECO:0000313" key="1">
    <source>
        <dbReference type="EMBL" id="MEM5453001.1"/>
    </source>
</evidence>
<organism evidence="1 2">
    <name type="scientific">Paraburkholderia guartelaensis</name>
    <dbReference type="NCBI Taxonomy" id="2546446"/>
    <lineage>
        <taxon>Bacteria</taxon>
        <taxon>Pseudomonadati</taxon>
        <taxon>Pseudomonadota</taxon>
        <taxon>Betaproteobacteria</taxon>
        <taxon>Burkholderiales</taxon>
        <taxon>Burkholderiaceae</taxon>
        <taxon>Paraburkholderia</taxon>
    </lineage>
</organism>
<proteinExistence type="predicted"/>
<evidence type="ECO:0000313" key="2">
    <source>
        <dbReference type="Proteomes" id="UP001390669"/>
    </source>
</evidence>
<dbReference type="Proteomes" id="UP001390669">
    <property type="component" value="Unassembled WGS sequence"/>
</dbReference>
<keyword evidence="2" id="KW-1185">Reference proteome</keyword>